<comment type="caution">
    <text evidence="1">The sequence shown here is derived from an EMBL/GenBank/DDBJ whole genome shotgun (WGS) entry which is preliminary data.</text>
</comment>
<dbReference type="EMBL" id="NEVT01000008">
    <property type="protein sequence ID" value="OZI72427.1"/>
    <property type="molecule type" value="Genomic_DNA"/>
</dbReference>
<accession>A0A261VF16</accession>
<dbReference type="Proteomes" id="UP000215633">
    <property type="component" value="Unassembled WGS sequence"/>
</dbReference>
<evidence type="ECO:0000313" key="2">
    <source>
        <dbReference type="Proteomes" id="UP000215633"/>
    </source>
</evidence>
<dbReference type="RefSeq" id="WP_073651901.1">
    <property type="nucleotide sequence ID" value="NZ_NEVT01000008.1"/>
</dbReference>
<evidence type="ECO:0000313" key="1">
    <source>
        <dbReference type="EMBL" id="OZI72427.1"/>
    </source>
</evidence>
<reference evidence="2" key="1">
    <citation type="submission" date="2017-05" db="EMBL/GenBank/DDBJ databases">
        <title>Complete and WGS of Bordetella genogroups.</title>
        <authorList>
            <person name="Spilker T."/>
            <person name="Lipuma J."/>
        </authorList>
    </citation>
    <scope>NUCLEOTIDE SEQUENCE [LARGE SCALE GENOMIC DNA]</scope>
    <source>
        <strain evidence="2">AU8256</strain>
    </source>
</reference>
<keyword evidence="2" id="KW-1185">Reference proteome</keyword>
<organism evidence="1 2">
    <name type="scientific">Bordetella genomosp. 2</name>
    <dbReference type="NCBI Taxonomy" id="1983456"/>
    <lineage>
        <taxon>Bacteria</taxon>
        <taxon>Pseudomonadati</taxon>
        <taxon>Pseudomonadota</taxon>
        <taxon>Betaproteobacteria</taxon>
        <taxon>Burkholderiales</taxon>
        <taxon>Alcaligenaceae</taxon>
        <taxon>Bordetella</taxon>
    </lineage>
</organism>
<gene>
    <name evidence="1" type="ORF">CAL24_19185</name>
</gene>
<sequence length="93" mass="9849">MNRSDARCATPYIYSGELQIRPEVDAALAALKDKPYAAVPSWKNDGTWELWTVEGDGETEPCIISGPSTTYASEAEALAAGAAWIAGISSIPC</sequence>
<protein>
    <submittedName>
        <fullName evidence="1">Uncharacterized protein</fullName>
    </submittedName>
</protein>
<name>A0A261VF16_9BORD</name>
<dbReference type="AlphaFoldDB" id="A0A261VF16"/>
<proteinExistence type="predicted"/>